<accession>A0ABQ8YFE6</accession>
<keyword evidence="2" id="KW-1185">Reference proteome</keyword>
<dbReference type="EMBL" id="JAOAOG010000171">
    <property type="protein sequence ID" value="KAJ6243317.1"/>
    <property type="molecule type" value="Genomic_DNA"/>
</dbReference>
<reference evidence="1" key="1">
    <citation type="submission" date="2022-08" db="EMBL/GenBank/DDBJ databases">
        <title>Novel sulfate-reducing endosymbionts in the free-living metamonad Anaeramoeba.</title>
        <authorList>
            <person name="Jerlstrom-Hultqvist J."/>
            <person name="Cepicka I."/>
            <person name="Gallot-Lavallee L."/>
            <person name="Salas-Leiva D."/>
            <person name="Curtis B.A."/>
            <person name="Zahonova K."/>
            <person name="Pipaliya S."/>
            <person name="Dacks J."/>
            <person name="Roger A.J."/>
        </authorList>
    </citation>
    <scope>NUCLEOTIDE SEQUENCE</scope>
    <source>
        <strain evidence="1">Schooner1</strain>
    </source>
</reference>
<name>A0ABQ8YFE6_9EUKA</name>
<gene>
    <name evidence="1" type="ORF">M0813_22288</name>
</gene>
<proteinExistence type="predicted"/>
<sequence length="53" mass="6700">MTYFFERHGLYNISYFNRNVMIFSKNVDQLRMLQKRNKKKKLRLIFPKKQMQK</sequence>
<dbReference type="Proteomes" id="UP001150062">
    <property type="component" value="Unassembled WGS sequence"/>
</dbReference>
<organism evidence="1 2">
    <name type="scientific">Anaeramoeba flamelloides</name>
    <dbReference type="NCBI Taxonomy" id="1746091"/>
    <lineage>
        <taxon>Eukaryota</taxon>
        <taxon>Metamonada</taxon>
        <taxon>Anaeramoebidae</taxon>
        <taxon>Anaeramoeba</taxon>
    </lineage>
</organism>
<evidence type="ECO:0000313" key="1">
    <source>
        <dbReference type="EMBL" id="KAJ6243317.1"/>
    </source>
</evidence>
<comment type="caution">
    <text evidence="1">The sequence shown here is derived from an EMBL/GenBank/DDBJ whole genome shotgun (WGS) entry which is preliminary data.</text>
</comment>
<evidence type="ECO:0000313" key="2">
    <source>
        <dbReference type="Proteomes" id="UP001150062"/>
    </source>
</evidence>
<protein>
    <submittedName>
        <fullName evidence="1">Uncharacterized protein</fullName>
    </submittedName>
</protein>